<proteinExistence type="inferred from homology"/>
<evidence type="ECO:0000256" key="14">
    <source>
        <dbReference type="HAMAP-Rule" id="MF_00138"/>
    </source>
</evidence>
<evidence type="ECO:0000256" key="9">
    <source>
        <dbReference type="ARBA" id="ARBA00022840"/>
    </source>
</evidence>
<comment type="pathway">
    <text evidence="3 14">Purine metabolism; IMP biosynthesis via de novo pathway; N(1)-(5-phospho-D-ribosyl)glycinamide from 5-phospho-alpha-D-ribose 1-diphosphate: step 2/2.</text>
</comment>
<dbReference type="PANTHER" id="PTHR43472:SF1">
    <property type="entry name" value="PHOSPHORIBOSYLAMINE--GLYCINE LIGASE, CHLOROPLASTIC"/>
    <property type="match status" value="1"/>
</dbReference>
<dbReference type="SMART" id="SM01210">
    <property type="entry name" value="GARS_C"/>
    <property type="match status" value="1"/>
</dbReference>
<dbReference type="InterPro" id="IPR000115">
    <property type="entry name" value="PRibGlycinamide_synth"/>
</dbReference>
<name>A0AA97B9F4_9CYAN</name>
<keyword evidence="7 15" id="KW-0547">Nucleotide-binding</keyword>
<dbReference type="InterPro" id="IPR020562">
    <property type="entry name" value="PRibGlycinamide_synth_N"/>
</dbReference>
<keyword evidence="5 14" id="KW-0436">Ligase</keyword>
<evidence type="ECO:0000256" key="6">
    <source>
        <dbReference type="ARBA" id="ARBA00022723"/>
    </source>
</evidence>
<evidence type="ECO:0000256" key="1">
    <source>
        <dbReference type="ARBA" id="ARBA00001936"/>
    </source>
</evidence>
<sequence>MISLVTAKSRHSKIAKESGVRQPLHQIVASNLRRLLYLTPKPGVFRQTFNALREFYRHQEIGGIRVHNGGCFETQQVTFVTVGEGVVKVLVVGNGGREHAIATSLLQSPSVQEVVCVPGNGGTATLPRCRNLGLSIKDFEGIARFSLVNNFSLIAVGPEVPLANGIADYLQEQGLQVFGPTQAGAQIEASKAWAKDLMKAAGIPTANAAVFSDAATAIAQVRKQGAPIVVKADGLAAGKGVTVAMTDAEAIAAIEAAFGGQFGEAGSRVVLEEYLTGEEASVLAVTDGLTIRPLLPAQDHKRIGEGDTGENTGGMGAYAPAPVVTPELMTRIQTEILEPAIATLRDRGIDYRGVLYAGLMITPQGDPKVIEFNCRFGDPETQVVLPLLETPLDQLMLACTQQTLADFPPLQWKPRAAACVVLAAGGYPGSYDKGKPISGLAQAADTGAMVFHAGTRLVGDTVLTDGGRVLGVTALGETVREAIALAYEAVDCIQFEGAYCRRDIGHRVLT</sequence>
<dbReference type="InterPro" id="IPR016185">
    <property type="entry name" value="PreATP-grasp_dom_sf"/>
</dbReference>
<protein>
    <recommendedName>
        <fullName evidence="4 14">Phosphoribosylamine--glycine ligase</fullName>
        <ecNumber evidence="4 14">6.3.4.13</ecNumber>
    </recommendedName>
    <alternativeName>
        <fullName evidence="14">GARS</fullName>
    </alternativeName>
    <alternativeName>
        <fullName evidence="12 14">Glycinamide ribonucleotide synthetase</fullName>
    </alternativeName>
    <alternativeName>
        <fullName evidence="13 14">Phosphoribosylglycinamide synthetase</fullName>
    </alternativeName>
</protein>
<comment type="catalytic activity">
    <reaction evidence="14">
        <text>5-phospho-beta-D-ribosylamine + glycine + ATP = N(1)-(5-phospho-beta-D-ribosyl)glycinamide + ADP + phosphate + H(+)</text>
        <dbReference type="Rhea" id="RHEA:17453"/>
        <dbReference type="ChEBI" id="CHEBI:15378"/>
        <dbReference type="ChEBI" id="CHEBI:30616"/>
        <dbReference type="ChEBI" id="CHEBI:43474"/>
        <dbReference type="ChEBI" id="CHEBI:57305"/>
        <dbReference type="ChEBI" id="CHEBI:58681"/>
        <dbReference type="ChEBI" id="CHEBI:143788"/>
        <dbReference type="ChEBI" id="CHEBI:456216"/>
        <dbReference type="EC" id="6.3.4.13"/>
    </reaction>
</comment>
<dbReference type="EMBL" id="CP053540">
    <property type="protein sequence ID" value="WOB42460.1"/>
    <property type="molecule type" value="Genomic_DNA"/>
</dbReference>
<dbReference type="AlphaFoldDB" id="A0AA97B9F4"/>
<dbReference type="SUPFAM" id="SSF56059">
    <property type="entry name" value="Glutathione synthetase ATP-binding domain-like"/>
    <property type="match status" value="1"/>
</dbReference>
<feature type="domain" description="ATP-grasp" evidence="16">
    <location>
        <begin position="195"/>
        <end position="401"/>
    </location>
</feature>
<dbReference type="GO" id="GO:0005524">
    <property type="term" value="F:ATP binding"/>
    <property type="evidence" value="ECO:0007669"/>
    <property type="project" value="UniProtKB-UniRule"/>
</dbReference>
<dbReference type="Gene3D" id="3.30.1490.20">
    <property type="entry name" value="ATP-grasp fold, A domain"/>
    <property type="match status" value="1"/>
</dbReference>
<dbReference type="PROSITE" id="PS00184">
    <property type="entry name" value="GARS"/>
    <property type="match status" value="1"/>
</dbReference>
<dbReference type="InterPro" id="IPR020560">
    <property type="entry name" value="PRibGlycinamide_synth_C-dom"/>
</dbReference>
<evidence type="ECO:0000256" key="15">
    <source>
        <dbReference type="PROSITE-ProRule" id="PRU00409"/>
    </source>
</evidence>
<organism evidence="17">
    <name type="scientific">Thermoleptolyngbya oregonensis NK1-22</name>
    <dbReference type="NCBI Taxonomy" id="2547457"/>
    <lineage>
        <taxon>Bacteria</taxon>
        <taxon>Bacillati</taxon>
        <taxon>Cyanobacteriota</taxon>
        <taxon>Cyanophyceae</taxon>
        <taxon>Oculatellales</taxon>
        <taxon>Oculatellaceae</taxon>
        <taxon>Thermoleptolyngbya</taxon>
    </lineage>
</organism>
<dbReference type="GO" id="GO:0046872">
    <property type="term" value="F:metal ion binding"/>
    <property type="evidence" value="ECO:0007669"/>
    <property type="project" value="UniProtKB-KW"/>
</dbReference>
<evidence type="ECO:0000256" key="13">
    <source>
        <dbReference type="ARBA" id="ARBA00042864"/>
    </source>
</evidence>
<dbReference type="Gene3D" id="3.90.600.10">
    <property type="entry name" value="Phosphoribosylglycinamide synthetase, C-terminal domain"/>
    <property type="match status" value="1"/>
</dbReference>
<dbReference type="HAMAP" id="MF_00138">
    <property type="entry name" value="GARS"/>
    <property type="match status" value="1"/>
</dbReference>
<dbReference type="InterPro" id="IPR037123">
    <property type="entry name" value="PRibGlycinamide_synth_C_sf"/>
</dbReference>
<gene>
    <name evidence="14 17" type="primary">purD</name>
    <name evidence="17" type="ORF">HNI00_04295</name>
</gene>
<evidence type="ECO:0000256" key="5">
    <source>
        <dbReference type="ARBA" id="ARBA00022598"/>
    </source>
</evidence>
<evidence type="ECO:0000256" key="8">
    <source>
        <dbReference type="ARBA" id="ARBA00022755"/>
    </source>
</evidence>
<dbReference type="InterPro" id="IPR020561">
    <property type="entry name" value="PRibGlycinamid_synth_ATP-grasp"/>
</dbReference>
<comment type="similarity">
    <text evidence="11 14">Belongs to the GARS family.</text>
</comment>
<comment type="cofactor">
    <cofactor evidence="1">
        <name>Mn(2+)</name>
        <dbReference type="ChEBI" id="CHEBI:29035"/>
    </cofactor>
</comment>
<evidence type="ECO:0000256" key="2">
    <source>
        <dbReference type="ARBA" id="ARBA00001946"/>
    </source>
</evidence>
<evidence type="ECO:0000256" key="11">
    <source>
        <dbReference type="ARBA" id="ARBA00038345"/>
    </source>
</evidence>
<keyword evidence="6" id="KW-0479">Metal-binding</keyword>
<dbReference type="InterPro" id="IPR011761">
    <property type="entry name" value="ATP-grasp"/>
</dbReference>
<evidence type="ECO:0000256" key="3">
    <source>
        <dbReference type="ARBA" id="ARBA00005174"/>
    </source>
</evidence>
<dbReference type="Pfam" id="PF02844">
    <property type="entry name" value="GARS_N"/>
    <property type="match status" value="1"/>
</dbReference>
<dbReference type="InterPro" id="IPR013815">
    <property type="entry name" value="ATP_grasp_subdomain_1"/>
</dbReference>
<dbReference type="GO" id="GO:0006189">
    <property type="term" value="P:'de novo' IMP biosynthetic process"/>
    <property type="evidence" value="ECO:0007669"/>
    <property type="project" value="UniProtKB-UniRule"/>
</dbReference>
<dbReference type="KEGG" id="tog:HNI00_04295"/>
<evidence type="ECO:0000256" key="7">
    <source>
        <dbReference type="ARBA" id="ARBA00022741"/>
    </source>
</evidence>
<dbReference type="GO" id="GO:0009113">
    <property type="term" value="P:purine nucleobase biosynthetic process"/>
    <property type="evidence" value="ECO:0007669"/>
    <property type="project" value="InterPro"/>
</dbReference>
<dbReference type="Gene3D" id="3.30.470.20">
    <property type="entry name" value="ATP-grasp fold, B domain"/>
    <property type="match status" value="1"/>
</dbReference>
<keyword evidence="10" id="KW-0464">Manganese</keyword>
<dbReference type="GO" id="GO:0004637">
    <property type="term" value="F:phosphoribosylamine-glycine ligase activity"/>
    <property type="evidence" value="ECO:0007669"/>
    <property type="project" value="UniProtKB-UniRule"/>
</dbReference>
<dbReference type="Pfam" id="PF02843">
    <property type="entry name" value="GARS_C"/>
    <property type="match status" value="1"/>
</dbReference>
<evidence type="ECO:0000256" key="12">
    <source>
        <dbReference type="ARBA" id="ARBA00042242"/>
    </source>
</evidence>
<evidence type="ECO:0000259" key="16">
    <source>
        <dbReference type="PROSITE" id="PS50975"/>
    </source>
</evidence>
<dbReference type="Gene3D" id="3.40.50.20">
    <property type="match status" value="1"/>
</dbReference>
<dbReference type="PROSITE" id="PS50975">
    <property type="entry name" value="ATP_GRASP"/>
    <property type="match status" value="1"/>
</dbReference>
<dbReference type="FunFam" id="3.30.470.20:FF:000018">
    <property type="entry name" value="Trifunctional purine biosynthetic protein adenosine-3"/>
    <property type="match status" value="1"/>
</dbReference>
<dbReference type="SMART" id="SM01209">
    <property type="entry name" value="GARS_A"/>
    <property type="match status" value="1"/>
</dbReference>
<dbReference type="NCBIfam" id="TIGR00877">
    <property type="entry name" value="purD"/>
    <property type="match status" value="1"/>
</dbReference>
<dbReference type="SUPFAM" id="SSF52440">
    <property type="entry name" value="PreATP-grasp domain"/>
    <property type="match status" value="1"/>
</dbReference>
<dbReference type="PANTHER" id="PTHR43472">
    <property type="entry name" value="PHOSPHORIBOSYLAMINE--GLYCINE LIGASE"/>
    <property type="match status" value="1"/>
</dbReference>
<keyword evidence="8 14" id="KW-0658">Purine biosynthesis</keyword>
<reference evidence="17" key="1">
    <citation type="submission" date="2020-05" db="EMBL/GenBank/DDBJ databases">
        <authorList>
            <person name="Zhu T."/>
            <person name="Keshari N."/>
            <person name="Lu X."/>
        </authorList>
    </citation>
    <scope>NUCLEOTIDE SEQUENCE</scope>
    <source>
        <strain evidence="17">NK1-22</strain>
    </source>
</reference>
<dbReference type="InterPro" id="IPR020559">
    <property type="entry name" value="PRibGlycinamide_synth_CS"/>
</dbReference>
<dbReference type="EC" id="6.3.4.13" evidence="4 14"/>
<evidence type="ECO:0000256" key="10">
    <source>
        <dbReference type="ARBA" id="ARBA00023211"/>
    </source>
</evidence>
<dbReference type="InterPro" id="IPR011054">
    <property type="entry name" value="Rudment_hybrid_motif"/>
</dbReference>
<dbReference type="SUPFAM" id="SSF51246">
    <property type="entry name" value="Rudiment single hybrid motif"/>
    <property type="match status" value="1"/>
</dbReference>
<dbReference type="FunFam" id="3.40.50.20:FF:000006">
    <property type="entry name" value="Phosphoribosylamine--glycine ligase, chloroplastic"/>
    <property type="match status" value="1"/>
</dbReference>
<evidence type="ECO:0000256" key="4">
    <source>
        <dbReference type="ARBA" id="ARBA00013255"/>
    </source>
</evidence>
<keyword evidence="9 15" id="KW-0067">ATP-binding</keyword>
<accession>A0AA97B9F4</accession>
<comment type="cofactor">
    <cofactor evidence="2">
        <name>Mg(2+)</name>
        <dbReference type="ChEBI" id="CHEBI:18420"/>
    </cofactor>
</comment>
<dbReference type="FunFam" id="3.90.600.10:FF:000001">
    <property type="entry name" value="Trifunctional purine biosynthetic protein adenosine-3"/>
    <property type="match status" value="1"/>
</dbReference>
<evidence type="ECO:0000313" key="17">
    <source>
        <dbReference type="EMBL" id="WOB42460.1"/>
    </source>
</evidence>
<dbReference type="Pfam" id="PF01071">
    <property type="entry name" value="GARS_A"/>
    <property type="match status" value="1"/>
</dbReference>